<dbReference type="PROSITE" id="PS51128">
    <property type="entry name" value="ZF_DKSA_2"/>
    <property type="match status" value="1"/>
</dbReference>
<dbReference type="InterPro" id="IPR000962">
    <property type="entry name" value="Znf_DskA_TraR"/>
</dbReference>
<dbReference type="Proteomes" id="UP000657574">
    <property type="component" value="Unassembled WGS sequence"/>
</dbReference>
<name>A0A917L5A6_9ACTN</name>
<dbReference type="Gene3D" id="1.20.120.910">
    <property type="entry name" value="DksA, coiled-coil domain"/>
    <property type="match status" value="1"/>
</dbReference>
<dbReference type="EMBL" id="BMQA01000031">
    <property type="protein sequence ID" value="GGJ45365.1"/>
    <property type="molecule type" value="Genomic_DNA"/>
</dbReference>
<comment type="caution">
    <text evidence="6">The sequence shown here is derived from an EMBL/GenBank/DDBJ whole genome shotgun (WGS) entry which is preliminary data.</text>
</comment>
<protein>
    <submittedName>
        <fullName evidence="6">Molecular chaperone DnaK</fullName>
    </submittedName>
</protein>
<evidence type="ECO:0000259" key="5">
    <source>
        <dbReference type="Pfam" id="PF01258"/>
    </source>
</evidence>
<dbReference type="PANTHER" id="PTHR33823">
    <property type="entry name" value="RNA POLYMERASE-BINDING TRANSCRIPTION FACTOR DKSA-RELATED"/>
    <property type="match status" value="1"/>
</dbReference>
<keyword evidence="2" id="KW-0863">Zinc-finger</keyword>
<keyword evidence="7" id="KW-1185">Reference proteome</keyword>
<reference evidence="6" key="2">
    <citation type="submission" date="2020-09" db="EMBL/GenBank/DDBJ databases">
        <authorList>
            <person name="Sun Q."/>
            <person name="Ohkuma M."/>
        </authorList>
    </citation>
    <scope>NUCLEOTIDE SEQUENCE</scope>
    <source>
        <strain evidence="6">JCM 3086</strain>
    </source>
</reference>
<reference evidence="6" key="1">
    <citation type="journal article" date="2014" name="Int. J. Syst. Evol. Microbiol.">
        <title>Complete genome sequence of Corynebacterium casei LMG S-19264T (=DSM 44701T), isolated from a smear-ripened cheese.</title>
        <authorList>
            <consortium name="US DOE Joint Genome Institute (JGI-PGF)"/>
            <person name="Walter F."/>
            <person name="Albersmeier A."/>
            <person name="Kalinowski J."/>
            <person name="Ruckert C."/>
        </authorList>
    </citation>
    <scope>NUCLEOTIDE SEQUENCE</scope>
    <source>
        <strain evidence="6">JCM 3086</strain>
    </source>
</reference>
<sequence length="104" mass="11630">MSLDTSRSELPTADEARRRLQHARDARLIQLRALGETGPANDDPLVSHQKEAIRQVLQQIDEAFDRVEDGTYGTCLGCARPVPAERLEILPYTPFCVACQRHSS</sequence>
<feature type="zinc finger region" description="dksA C4-type" evidence="4">
    <location>
        <begin position="75"/>
        <end position="99"/>
    </location>
</feature>
<keyword evidence="1" id="KW-0479">Metal-binding</keyword>
<proteinExistence type="predicted"/>
<feature type="domain" description="Zinc finger DksA/TraR C4-type" evidence="5">
    <location>
        <begin position="70"/>
        <end position="101"/>
    </location>
</feature>
<dbReference type="PANTHER" id="PTHR33823:SF4">
    <property type="entry name" value="GENERAL STRESS PROTEIN 16O"/>
    <property type="match status" value="1"/>
</dbReference>
<dbReference type="AlphaFoldDB" id="A0A917L5A6"/>
<evidence type="ECO:0000256" key="3">
    <source>
        <dbReference type="ARBA" id="ARBA00022833"/>
    </source>
</evidence>
<evidence type="ECO:0000313" key="6">
    <source>
        <dbReference type="EMBL" id="GGJ45365.1"/>
    </source>
</evidence>
<organism evidence="6 7">
    <name type="scientific">Streptomyces brasiliensis</name>
    <dbReference type="NCBI Taxonomy" id="1954"/>
    <lineage>
        <taxon>Bacteria</taxon>
        <taxon>Bacillati</taxon>
        <taxon>Actinomycetota</taxon>
        <taxon>Actinomycetes</taxon>
        <taxon>Kitasatosporales</taxon>
        <taxon>Streptomycetaceae</taxon>
        <taxon>Streptomyces</taxon>
    </lineage>
</organism>
<evidence type="ECO:0000256" key="2">
    <source>
        <dbReference type="ARBA" id="ARBA00022771"/>
    </source>
</evidence>
<dbReference type="SUPFAM" id="SSF57716">
    <property type="entry name" value="Glucocorticoid receptor-like (DNA-binding domain)"/>
    <property type="match status" value="1"/>
</dbReference>
<gene>
    <name evidence="6" type="ORF">GCM10010121_065750</name>
</gene>
<evidence type="ECO:0000313" key="7">
    <source>
        <dbReference type="Proteomes" id="UP000657574"/>
    </source>
</evidence>
<accession>A0A917L5A6</accession>
<dbReference type="Pfam" id="PF01258">
    <property type="entry name" value="zf-dskA_traR"/>
    <property type="match status" value="1"/>
</dbReference>
<evidence type="ECO:0000256" key="4">
    <source>
        <dbReference type="PROSITE-ProRule" id="PRU00510"/>
    </source>
</evidence>
<evidence type="ECO:0000256" key="1">
    <source>
        <dbReference type="ARBA" id="ARBA00022723"/>
    </source>
</evidence>
<dbReference type="GO" id="GO:0008270">
    <property type="term" value="F:zinc ion binding"/>
    <property type="evidence" value="ECO:0007669"/>
    <property type="project" value="UniProtKB-KW"/>
</dbReference>
<dbReference type="RefSeq" id="WP_229841135.1">
    <property type="nucleotide sequence ID" value="NZ_BMQA01000031.1"/>
</dbReference>
<keyword evidence="3" id="KW-0862">Zinc</keyword>